<accession>A0ACC3CZQ2</accession>
<dbReference type="EMBL" id="JAWDJW010009166">
    <property type="protein sequence ID" value="KAK3059715.1"/>
    <property type="molecule type" value="Genomic_DNA"/>
</dbReference>
<organism evidence="1 2">
    <name type="scientific">Coniosporium uncinatum</name>
    <dbReference type="NCBI Taxonomy" id="93489"/>
    <lineage>
        <taxon>Eukaryota</taxon>
        <taxon>Fungi</taxon>
        <taxon>Dikarya</taxon>
        <taxon>Ascomycota</taxon>
        <taxon>Pezizomycotina</taxon>
        <taxon>Dothideomycetes</taxon>
        <taxon>Dothideomycetes incertae sedis</taxon>
        <taxon>Coniosporium</taxon>
    </lineage>
</organism>
<name>A0ACC3CZQ2_9PEZI</name>
<evidence type="ECO:0000313" key="1">
    <source>
        <dbReference type="EMBL" id="KAK3059715.1"/>
    </source>
</evidence>
<reference evidence="1" key="1">
    <citation type="submission" date="2024-09" db="EMBL/GenBank/DDBJ databases">
        <title>Black Yeasts Isolated from many extreme environments.</title>
        <authorList>
            <person name="Coleine C."/>
            <person name="Stajich J.E."/>
            <person name="Selbmann L."/>
        </authorList>
    </citation>
    <scope>NUCLEOTIDE SEQUENCE</scope>
    <source>
        <strain evidence="1">CCFEE 5737</strain>
    </source>
</reference>
<dbReference type="Proteomes" id="UP001186974">
    <property type="component" value="Unassembled WGS sequence"/>
</dbReference>
<proteinExistence type="predicted"/>
<protein>
    <submittedName>
        <fullName evidence="1">Uncharacterized protein</fullName>
    </submittedName>
</protein>
<keyword evidence="2" id="KW-1185">Reference proteome</keyword>
<gene>
    <name evidence="1" type="ORF">LTS18_010208</name>
</gene>
<comment type="caution">
    <text evidence="1">The sequence shown here is derived from an EMBL/GenBank/DDBJ whole genome shotgun (WGS) entry which is preliminary data.</text>
</comment>
<feature type="non-terminal residue" evidence="1">
    <location>
        <position position="1"/>
    </location>
</feature>
<evidence type="ECO:0000313" key="2">
    <source>
        <dbReference type="Proteomes" id="UP001186974"/>
    </source>
</evidence>
<sequence>GVLYPIILHRLLPVIGFGWSVRVIGFICLATLIIPNVVMKMRVLPAAHRKLIDWSAWSEAPYVLYSIGGALSFMGLYVPFFYVQAFAISERVVNENLGFYLLSVLNAASVFGRIIPNFIADKTGPMNVIIPCSLVSGILTLCLIPVHNAGGIIVFCILYGFFSGALVSIAPTVLVTLSPNRGIIGTRMGMSFVVFAIGVLIGSPIAGAILTAASFRDVWIFGGLSTIVGSLIMAGARVAKMGWKVKVKG</sequence>